<dbReference type="EMBL" id="BAND01000031">
    <property type="protein sequence ID" value="GAJ28613.1"/>
    <property type="molecule type" value="Genomic_DNA"/>
</dbReference>
<evidence type="ECO:0000256" key="7">
    <source>
        <dbReference type="HAMAP-Rule" id="MF_02065"/>
    </source>
</evidence>
<evidence type="ECO:0000256" key="4">
    <source>
        <dbReference type="ARBA" id="ARBA00023136"/>
    </source>
</evidence>
<keyword evidence="2 7" id="KW-0812">Transmembrane</keyword>
<dbReference type="PANTHER" id="PTHR30518">
    <property type="entry name" value="ENDOLYTIC MUREIN TRANSGLYCOSYLASE"/>
    <property type="match status" value="1"/>
</dbReference>
<dbReference type="Gene3D" id="3.30.160.60">
    <property type="entry name" value="Classic Zinc Finger"/>
    <property type="match status" value="1"/>
</dbReference>
<evidence type="ECO:0000313" key="8">
    <source>
        <dbReference type="EMBL" id="GAJ28613.1"/>
    </source>
</evidence>
<protein>
    <recommendedName>
        <fullName evidence="7">Endolytic murein transglycosylase</fullName>
        <ecNumber evidence="7">4.2.2.29</ecNumber>
    </recommendedName>
    <alternativeName>
        <fullName evidence="7">Peptidoglycan lytic transglycosylase</fullName>
    </alternativeName>
    <alternativeName>
        <fullName evidence="7">Peptidoglycan polymerization terminase</fullName>
    </alternativeName>
</protein>
<comment type="caution">
    <text evidence="8">The sequence shown here is derived from an EMBL/GenBank/DDBJ whole genome shotgun (WGS) entry which is preliminary data.</text>
</comment>
<keyword evidence="3 7" id="KW-1133">Transmembrane helix</keyword>
<accession>A0A023D364</accession>
<dbReference type="GO" id="GO:0008932">
    <property type="term" value="F:lytic endotransglycosylase activity"/>
    <property type="evidence" value="ECO:0007669"/>
    <property type="project" value="UniProtKB-UniRule"/>
</dbReference>
<dbReference type="AlphaFoldDB" id="A0A023D364"/>
<keyword evidence="7" id="KW-0997">Cell inner membrane</keyword>
<reference evidence="9" key="1">
    <citation type="journal article" date="2014" name="FEMS Microbiol. Lett.">
        <title>Draft Genomic DNA Sequence of the Facultatively Methylotrophic Bacterium Acidomonas methanolica type strain MB58.</title>
        <authorList>
            <person name="Higashiura N."/>
            <person name="Hadano H."/>
            <person name="Hirakawa H."/>
            <person name="Matsutani M."/>
            <person name="Takabe S."/>
            <person name="Matsushita K."/>
            <person name="Azuma Y."/>
        </authorList>
    </citation>
    <scope>NUCLEOTIDE SEQUENCE [LARGE SCALE GENOMIC DNA]</scope>
    <source>
        <strain evidence="9">MB58</strain>
    </source>
</reference>
<dbReference type="Proteomes" id="UP000019760">
    <property type="component" value="Unassembled WGS sequence"/>
</dbReference>
<dbReference type="GO" id="GO:0071555">
    <property type="term" value="P:cell wall organization"/>
    <property type="evidence" value="ECO:0007669"/>
    <property type="project" value="UniProtKB-KW"/>
</dbReference>
<dbReference type="RefSeq" id="WP_306310134.1">
    <property type="nucleotide sequence ID" value="NZ_BAND01000031.1"/>
</dbReference>
<dbReference type="Pfam" id="PF02618">
    <property type="entry name" value="YceG"/>
    <property type="match status" value="1"/>
</dbReference>
<organism evidence="8 9">
    <name type="scientific">Acidomonas methanolica NBRC 104435</name>
    <dbReference type="NCBI Taxonomy" id="1231351"/>
    <lineage>
        <taxon>Bacteria</taxon>
        <taxon>Pseudomonadati</taxon>
        <taxon>Pseudomonadota</taxon>
        <taxon>Alphaproteobacteria</taxon>
        <taxon>Acetobacterales</taxon>
        <taxon>Acetobacteraceae</taxon>
        <taxon>Acidomonas</taxon>
    </lineage>
</organism>
<evidence type="ECO:0000256" key="1">
    <source>
        <dbReference type="ARBA" id="ARBA00022475"/>
    </source>
</evidence>
<dbReference type="GO" id="GO:0005886">
    <property type="term" value="C:plasma membrane"/>
    <property type="evidence" value="ECO:0007669"/>
    <property type="project" value="UniProtKB-UniRule"/>
</dbReference>
<evidence type="ECO:0000256" key="6">
    <source>
        <dbReference type="ARBA" id="ARBA00023316"/>
    </source>
</evidence>
<feature type="site" description="Important for catalytic activity" evidence="7">
    <location>
        <position position="196"/>
    </location>
</feature>
<evidence type="ECO:0000313" key="9">
    <source>
        <dbReference type="Proteomes" id="UP000019760"/>
    </source>
</evidence>
<sequence>MIFCLLLLGTGALVGGGWWIWQRPGPLEAGRDVVVPHGDTLTVWHDLAAAGVVQDDDLARMVFRATIWLTRRDGALHAAELAFPAHVSLAKVVWVLRHAPPVQHHLTIPEGWTAWRVAAQLKATDTLTGETPPIPEGSVLPQTIAFLRGTPRATVVRRLQHMMDGALARVWAGRDASLTLPDAHALLVLASIVERETGRPAERPQVARVFLNRLAQGMRLQSDPTVIYDLSEGTGAIDHPLTRAELDESGPENTYRIAGLPPAPICSPGLATLEAVAHPASGDALYFVATGTGGHRFAATLDEHNRNVAAYRKSGKDGR</sequence>
<comment type="catalytic activity">
    <reaction evidence="7">
        <text>a peptidoglycan chain = a peptidoglycan chain with N-acetyl-1,6-anhydromuramyl-[peptide] at the reducing end + a peptidoglycan chain with N-acetylglucosamine at the non-reducing end.</text>
        <dbReference type="EC" id="4.2.2.29"/>
    </reaction>
</comment>
<reference evidence="8 9" key="2">
    <citation type="journal article" date="2014" name="FEMS Microbiol. Lett.">
        <title>Draft genomic DNA sequence of the facultatively methylotrophic bacterium Acidomonas methanolica type strain MB58.</title>
        <authorList>
            <person name="Higashiura N."/>
            <person name="Hadano H."/>
            <person name="Hirakawa H."/>
            <person name="Matsutani M."/>
            <person name="Takabe S."/>
            <person name="Matsushita K."/>
            <person name="Azuma Y."/>
        </authorList>
    </citation>
    <scope>NUCLEOTIDE SEQUENCE [LARGE SCALE GENOMIC DNA]</scope>
    <source>
        <strain evidence="8 9">MB58</strain>
    </source>
</reference>
<keyword evidence="4 7" id="KW-0472">Membrane</keyword>
<dbReference type="HAMAP" id="MF_02065">
    <property type="entry name" value="MltG"/>
    <property type="match status" value="1"/>
</dbReference>
<dbReference type="NCBIfam" id="TIGR00247">
    <property type="entry name" value="endolytic transglycosylase MltG"/>
    <property type="match status" value="1"/>
</dbReference>
<proteinExistence type="inferred from homology"/>
<dbReference type="GO" id="GO:0009252">
    <property type="term" value="P:peptidoglycan biosynthetic process"/>
    <property type="evidence" value="ECO:0007669"/>
    <property type="project" value="UniProtKB-UniRule"/>
</dbReference>
<keyword evidence="1 7" id="KW-1003">Cell membrane</keyword>
<evidence type="ECO:0000256" key="2">
    <source>
        <dbReference type="ARBA" id="ARBA00022692"/>
    </source>
</evidence>
<keyword evidence="9" id="KW-1185">Reference proteome</keyword>
<name>A0A023D364_ACIMT</name>
<keyword evidence="6 7" id="KW-0961">Cell wall biogenesis/degradation</keyword>
<evidence type="ECO:0000256" key="5">
    <source>
        <dbReference type="ARBA" id="ARBA00023239"/>
    </source>
</evidence>
<dbReference type="InterPro" id="IPR003770">
    <property type="entry name" value="MLTG-like"/>
</dbReference>
<keyword evidence="5 7" id="KW-0456">Lyase</keyword>
<comment type="similarity">
    <text evidence="7">Belongs to the transglycosylase MltG family.</text>
</comment>
<comment type="function">
    <text evidence="7">Functions as a peptidoglycan terminase that cleaves nascent peptidoglycan strands endolytically to terminate their elongation.</text>
</comment>
<gene>
    <name evidence="7" type="primary">mltG</name>
    <name evidence="8" type="ORF">Amme_031_075</name>
</gene>
<dbReference type="CDD" id="cd08010">
    <property type="entry name" value="MltG_like"/>
    <property type="match status" value="1"/>
</dbReference>
<evidence type="ECO:0000256" key="3">
    <source>
        <dbReference type="ARBA" id="ARBA00022989"/>
    </source>
</evidence>
<dbReference type="EC" id="4.2.2.29" evidence="7"/>
<dbReference type="PANTHER" id="PTHR30518:SF2">
    <property type="entry name" value="ENDOLYTIC MUREIN TRANSGLYCOSYLASE"/>
    <property type="match status" value="1"/>
</dbReference>